<feature type="compositionally biased region" description="Polar residues" evidence="1">
    <location>
        <begin position="414"/>
        <end position="446"/>
    </location>
</feature>
<proteinExistence type="predicted"/>
<evidence type="ECO:0000256" key="2">
    <source>
        <dbReference type="SAM" id="Phobius"/>
    </source>
</evidence>
<dbReference type="Gene3D" id="3.30.70.1070">
    <property type="entry name" value="Sporulation related repeat"/>
    <property type="match status" value="1"/>
</dbReference>
<dbReference type="SUPFAM" id="SSF52540">
    <property type="entry name" value="P-loop containing nucleoside triphosphate hydrolases"/>
    <property type="match status" value="1"/>
</dbReference>
<keyword evidence="2" id="KW-0472">Membrane</keyword>
<keyword evidence="2" id="KW-1133">Transmembrane helix</keyword>
<dbReference type="PANTHER" id="PTHR35894">
    <property type="entry name" value="GENERAL SECRETION PATHWAY PROTEIN A-RELATED"/>
    <property type="match status" value="1"/>
</dbReference>
<dbReference type="InterPro" id="IPR007730">
    <property type="entry name" value="SPOR-like_dom"/>
</dbReference>
<protein>
    <recommendedName>
        <fullName evidence="3">SPOR domain-containing protein</fullName>
    </recommendedName>
</protein>
<name>A0A3B0Y5Y6_9ZZZZ</name>
<evidence type="ECO:0000313" key="4">
    <source>
        <dbReference type="EMBL" id="VAW63786.1"/>
    </source>
</evidence>
<dbReference type="EMBL" id="UOFG01000211">
    <property type="protein sequence ID" value="VAW63786.1"/>
    <property type="molecule type" value="Genomic_DNA"/>
</dbReference>
<feature type="transmembrane region" description="Helical" evidence="2">
    <location>
        <begin position="275"/>
        <end position="294"/>
    </location>
</feature>
<dbReference type="GO" id="GO:0042834">
    <property type="term" value="F:peptidoglycan binding"/>
    <property type="evidence" value="ECO:0007669"/>
    <property type="project" value="InterPro"/>
</dbReference>
<reference evidence="4" key="1">
    <citation type="submission" date="2018-06" db="EMBL/GenBank/DDBJ databases">
        <authorList>
            <person name="Zhirakovskaya E."/>
        </authorList>
    </citation>
    <scope>NUCLEOTIDE SEQUENCE</scope>
</reference>
<dbReference type="Pfam" id="PF05036">
    <property type="entry name" value="SPOR"/>
    <property type="match status" value="1"/>
</dbReference>
<dbReference type="InterPro" id="IPR036680">
    <property type="entry name" value="SPOR-like_sf"/>
</dbReference>
<evidence type="ECO:0000256" key="1">
    <source>
        <dbReference type="SAM" id="MobiDB-lite"/>
    </source>
</evidence>
<dbReference type="AlphaFoldDB" id="A0A3B0Y5Y6"/>
<keyword evidence="2" id="KW-0812">Transmembrane</keyword>
<gene>
    <name evidence="4" type="ORF">MNBD_GAMMA11-2189</name>
</gene>
<dbReference type="Gene3D" id="3.40.50.300">
    <property type="entry name" value="P-loop containing nucleotide triphosphate hydrolases"/>
    <property type="match status" value="1"/>
</dbReference>
<accession>A0A3B0Y5Y6</accession>
<dbReference type="InterPro" id="IPR027417">
    <property type="entry name" value="P-loop_NTPase"/>
</dbReference>
<feature type="compositionally biased region" description="Basic and acidic residues" evidence="1">
    <location>
        <begin position="450"/>
        <end position="460"/>
    </location>
</feature>
<feature type="compositionally biased region" description="Basic and acidic residues" evidence="1">
    <location>
        <begin position="467"/>
        <end position="480"/>
    </location>
</feature>
<organism evidence="4">
    <name type="scientific">hydrothermal vent metagenome</name>
    <dbReference type="NCBI Taxonomy" id="652676"/>
    <lineage>
        <taxon>unclassified sequences</taxon>
        <taxon>metagenomes</taxon>
        <taxon>ecological metagenomes</taxon>
    </lineage>
</organism>
<sequence>MTSKNQSSTPLSSDLAARSMEFLGLSKQPFITEILSDKSFFNRQALDKISDSLIHQVQFTDLLLIIEGPHGSGKTSLFRQFIQVEISNTKILSMQAEATDTLVQIQQKMSIHLQDMGDANHLDENLKSLQMFDQVPLLVIDCVHVLSDTTLQELFRYQQQLKQEQEVILKFLIFANTGIAETLRNITDIQAEQMYVQHMPEYSAKQIDMFIKHKLQLAGYTGDALLNVNSIQQLFKKSRGIPLEAMLLAAPMIDKIVLQKNKVPSSGKSKPGKTGILGLILLAIIGGGLAAYFISDTDNIAVEALPDSAAETDQEAIFNEDRPTINAEAETITEADAADEDEPLAGINPEAEVMETETLESNSPQSQAAPAIAELTRTESAKMEPAIPPGHLTQEAPATNTGKMPDALPGANETAGSSTPVQAQIQIDTLANTPPRTRSLTDNTAPAQPAREKAPTEYKAPRNNAATEKRAAEHARREVPTTHTAETKPAAPASKAPHPALEQLRVAGVHDVNWLLQQPAGNWTLQFLGARSPRALLKFVRKHPLDGNGIWYKSSLRGLPYYVLIYGSYPSRDTAHKAITELTPELRAIKPWAKSL</sequence>
<dbReference type="PANTHER" id="PTHR35894:SF1">
    <property type="entry name" value="PHOSPHORIBULOKINASE _ URIDINE KINASE FAMILY"/>
    <property type="match status" value="1"/>
</dbReference>
<feature type="non-terminal residue" evidence="4">
    <location>
        <position position="596"/>
    </location>
</feature>
<dbReference type="PROSITE" id="PS51724">
    <property type="entry name" value="SPOR"/>
    <property type="match status" value="1"/>
</dbReference>
<feature type="domain" description="SPOR" evidence="3">
    <location>
        <begin position="517"/>
        <end position="595"/>
    </location>
</feature>
<feature type="compositionally biased region" description="Low complexity" evidence="1">
    <location>
        <begin position="488"/>
        <end position="497"/>
    </location>
</feature>
<feature type="region of interest" description="Disordered" evidence="1">
    <location>
        <begin position="384"/>
        <end position="497"/>
    </location>
</feature>
<dbReference type="InterPro" id="IPR052026">
    <property type="entry name" value="ExeA_AAA_ATPase_DNA-bind"/>
</dbReference>
<evidence type="ECO:0000259" key="3">
    <source>
        <dbReference type="PROSITE" id="PS51724"/>
    </source>
</evidence>